<accession>A0A0F9XE39</accession>
<feature type="domain" description="ARG and Rhodanese-Phosphatase-superfamily-associated" evidence="1">
    <location>
        <begin position="13"/>
        <end position="263"/>
    </location>
</feature>
<reference evidence="2" key="1">
    <citation type="journal article" date="2015" name="Nature">
        <title>Complex archaea that bridge the gap between prokaryotes and eukaryotes.</title>
        <authorList>
            <person name="Spang A."/>
            <person name="Saw J.H."/>
            <person name="Jorgensen S.L."/>
            <person name="Zaremba-Niedzwiedzka K."/>
            <person name="Martijn J."/>
            <person name="Lind A.E."/>
            <person name="van Eijk R."/>
            <person name="Schleper C."/>
            <person name="Guy L."/>
            <person name="Ettema T.J."/>
        </authorList>
    </citation>
    <scope>NUCLEOTIDE SEQUENCE</scope>
</reference>
<organism evidence="2">
    <name type="scientific">marine sediment metagenome</name>
    <dbReference type="NCBI Taxonomy" id="412755"/>
    <lineage>
        <taxon>unclassified sequences</taxon>
        <taxon>metagenomes</taxon>
        <taxon>ecological metagenomes</taxon>
    </lineage>
</organism>
<dbReference type="AlphaFoldDB" id="A0A0F9XE39"/>
<dbReference type="InterPro" id="IPR046699">
    <property type="entry name" value="ARPP-1"/>
</dbReference>
<dbReference type="Pfam" id="PF20208">
    <property type="entry name" value="ARPP-1"/>
    <property type="match status" value="1"/>
</dbReference>
<dbReference type="EMBL" id="LAZR01000113">
    <property type="protein sequence ID" value="KKN90038.1"/>
    <property type="molecule type" value="Genomic_DNA"/>
</dbReference>
<name>A0A0F9XE39_9ZZZZ</name>
<evidence type="ECO:0000259" key="1">
    <source>
        <dbReference type="Pfam" id="PF20208"/>
    </source>
</evidence>
<gene>
    <name evidence="2" type="ORF">LCGC14_0231510</name>
</gene>
<protein>
    <recommendedName>
        <fullName evidence="1">ARG and Rhodanese-Phosphatase-superfamily-associated domain-containing protein</fullName>
    </recommendedName>
</protein>
<proteinExistence type="predicted"/>
<comment type="caution">
    <text evidence="2">The sequence shown here is derived from an EMBL/GenBank/DDBJ whole genome shotgun (WGS) entry which is preliminary data.</text>
</comment>
<sequence>MTRNISEMLRGCTPGRMQTVGIMQVIPLLSDLEDDRFVSPEGATVHNSTYGNLNIDARSPDEEILVPPQTAYLVRERAQDHALRKGGFVKGRRVFDNALCVQETQGGTIPRGEHKFSLLPWSLREAALTNANPDFSAIWGNIRNFKTEAGLSGPGDLIDFMDKFQKELDLFVAEFERVPKQVGALIIIGGRLVGIERSPSRRYFREIWEALIRECYGSEAVRQIKLGIGKEPQRRPLPKVDNLGGLGDALESVSKAEREDTKNIIIGLLDDEFTEKREEASTTFPDVVLITIKNDQFVGQIVVDGARVHYISLVTTHTWFKDGVWMQAPSFKM</sequence>
<evidence type="ECO:0000313" key="2">
    <source>
        <dbReference type="EMBL" id="KKN90038.1"/>
    </source>
</evidence>